<keyword evidence="4" id="KW-0410">Iron transport</keyword>
<comment type="similarity">
    <text evidence="10 11">Belongs to the TonB-dependent receptor family.</text>
</comment>
<feature type="signal peptide" evidence="12">
    <location>
        <begin position="1"/>
        <end position="17"/>
    </location>
</feature>
<dbReference type="SUPFAM" id="SSF49464">
    <property type="entry name" value="Carboxypeptidase regulatory domain-like"/>
    <property type="match status" value="1"/>
</dbReference>
<keyword evidence="9 10" id="KW-0998">Cell outer membrane</keyword>
<dbReference type="Pfam" id="PF00593">
    <property type="entry name" value="TonB_dep_Rec_b-barrel"/>
    <property type="match status" value="1"/>
</dbReference>
<keyword evidence="5 10" id="KW-0812">Transmembrane</keyword>
<keyword evidence="7 11" id="KW-0798">TonB box</keyword>
<accession>A0ABR6VQI0</accession>
<organism evidence="14 15">
    <name type="scientific">Rufibacter sediminis</name>
    <dbReference type="NCBI Taxonomy" id="2762756"/>
    <lineage>
        <taxon>Bacteria</taxon>
        <taxon>Pseudomonadati</taxon>
        <taxon>Bacteroidota</taxon>
        <taxon>Cytophagia</taxon>
        <taxon>Cytophagales</taxon>
        <taxon>Hymenobacteraceae</taxon>
        <taxon>Rufibacter</taxon>
    </lineage>
</organism>
<evidence type="ECO:0000256" key="12">
    <source>
        <dbReference type="SAM" id="SignalP"/>
    </source>
</evidence>
<keyword evidence="8 10" id="KW-0472">Membrane</keyword>
<dbReference type="InterPro" id="IPR000531">
    <property type="entry name" value="Beta-barrel_TonB"/>
</dbReference>
<feature type="domain" description="Secretin/TonB short N-terminal" evidence="13">
    <location>
        <begin position="46"/>
        <end position="97"/>
    </location>
</feature>
<evidence type="ECO:0000259" key="13">
    <source>
        <dbReference type="SMART" id="SM00965"/>
    </source>
</evidence>
<dbReference type="SUPFAM" id="SSF56935">
    <property type="entry name" value="Porins"/>
    <property type="match status" value="1"/>
</dbReference>
<keyword evidence="2 10" id="KW-0813">Transport</keyword>
<dbReference type="Gene3D" id="2.170.130.10">
    <property type="entry name" value="TonB-dependent receptor, plug domain"/>
    <property type="match status" value="1"/>
</dbReference>
<dbReference type="Gene3D" id="2.40.170.20">
    <property type="entry name" value="TonB-dependent receptor, beta-barrel domain"/>
    <property type="match status" value="1"/>
</dbReference>
<evidence type="ECO:0000256" key="3">
    <source>
        <dbReference type="ARBA" id="ARBA00022452"/>
    </source>
</evidence>
<evidence type="ECO:0000256" key="6">
    <source>
        <dbReference type="ARBA" id="ARBA00023004"/>
    </source>
</evidence>
<gene>
    <name evidence="14" type="ORF">H7U12_05825</name>
</gene>
<dbReference type="InterPro" id="IPR037066">
    <property type="entry name" value="Plug_dom_sf"/>
</dbReference>
<keyword evidence="6" id="KW-0408">Iron</keyword>
<protein>
    <submittedName>
        <fullName evidence="14">TonB-dependent receptor</fullName>
    </submittedName>
</protein>
<keyword evidence="3 10" id="KW-1134">Transmembrane beta strand</keyword>
<dbReference type="InterPro" id="IPR011662">
    <property type="entry name" value="Secretin/TonB_short_N"/>
</dbReference>
<dbReference type="Proteomes" id="UP000659698">
    <property type="component" value="Unassembled WGS sequence"/>
</dbReference>
<keyword evidence="14" id="KW-0675">Receptor</keyword>
<evidence type="ECO:0000313" key="14">
    <source>
        <dbReference type="EMBL" id="MBC3539190.1"/>
    </source>
</evidence>
<dbReference type="InterPro" id="IPR023996">
    <property type="entry name" value="TonB-dep_OMP_SusC/RagA"/>
</dbReference>
<evidence type="ECO:0000256" key="10">
    <source>
        <dbReference type="PROSITE-ProRule" id="PRU01360"/>
    </source>
</evidence>
<dbReference type="Pfam" id="PF07715">
    <property type="entry name" value="Plug"/>
    <property type="match status" value="1"/>
</dbReference>
<keyword evidence="15" id="KW-1185">Reference proteome</keyword>
<comment type="caution">
    <text evidence="14">The sequence shown here is derived from an EMBL/GenBank/DDBJ whole genome shotgun (WGS) entry which is preliminary data.</text>
</comment>
<dbReference type="Gene3D" id="2.60.40.1120">
    <property type="entry name" value="Carboxypeptidase-like, regulatory domain"/>
    <property type="match status" value="1"/>
</dbReference>
<keyword evidence="4" id="KW-0406">Ion transport</keyword>
<proteinExistence type="inferred from homology"/>
<keyword evidence="12" id="KW-0732">Signal</keyword>
<evidence type="ECO:0000256" key="8">
    <source>
        <dbReference type="ARBA" id="ARBA00023136"/>
    </source>
</evidence>
<dbReference type="Pfam" id="PF13715">
    <property type="entry name" value="CarbopepD_reg_2"/>
    <property type="match status" value="1"/>
</dbReference>
<dbReference type="InterPro" id="IPR023997">
    <property type="entry name" value="TonB-dep_OMP_SusC/RagA_CS"/>
</dbReference>
<dbReference type="InterPro" id="IPR036942">
    <property type="entry name" value="Beta-barrel_TonB_sf"/>
</dbReference>
<dbReference type="Pfam" id="PF07660">
    <property type="entry name" value="STN"/>
    <property type="match status" value="1"/>
</dbReference>
<dbReference type="InterPro" id="IPR012910">
    <property type="entry name" value="Plug_dom"/>
</dbReference>
<evidence type="ECO:0000256" key="9">
    <source>
        <dbReference type="ARBA" id="ARBA00023237"/>
    </source>
</evidence>
<evidence type="ECO:0000256" key="1">
    <source>
        <dbReference type="ARBA" id="ARBA00004571"/>
    </source>
</evidence>
<dbReference type="EMBL" id="JACOAF010000017">
    <property type="protein sequence ID" value="MBC3539190.1"/>
    <property type="molecule type" value="Genomic_DNA"/>
</dbReference>
<reference evidence="14 15" key="1">
    <citation type="journal article" date="2019" name="Int. J. Syst. Evol. Microbiol.">
        <title>Rufibacter sediminis sp. nov., isolated from freshwater lake sediment.</title>
        <authorList>
            <person name="Qu J.H."/>
            <person name="Zhang L.J."/>
            <person name="Fu Y.H."/>
            <person name="Li H.F."/>
        </authorList>
    </citation>
    <scope>NUCLEOTIDE SEQUENCE [LARGE SCALE GENOMIC DNA]</scope>
    <source>
        <strain evidence="14 15">H-1</strain>
    </source>
</reference>
<dbReference type="SMART" id="SM00965">
    <property type="entry name" value="STN"/>
    <property type="match status" value="1"/>
</dbReference>
<feature type="chain" id="PRO_5047091200" evidence="12">
    <location>
        <begin position="18"/>
        <end position="1097"/>
    </location>
</feature>
<dbReference type="NCBIfam" id="TIGR04057">
    <property type="entry name" value="SusC_RagA_signa"/>
    <property type="match status" value="1"/>
</dbReference>
<evidence type="ECO:0000256" key="4">
    <source>
        <dbReference type="ARBA" id="ARBA00022496"/>
    </source>
</evidence>
<dbReference type="PROSITE" id="PS52016">
    <property type="entry name" value="TONB_DEPENDENT_REC_3"/>
    <property type="match status" value="1"/>
</dbReference>
<evidence type="ECO:0000313" key="15">
    <source>
        <dbReference type="Proteomes" id="UP000659698"/>
    </source>
</evidence>
<comment type="subcellular location">
    <subcellularLocation>
        <location evidence="1 10">Cell outer membrane</location>
        <topology evidence="1 10">Multi-pass membrane protein</topology>
    </subcellularLocation>
</comment>
<dbReference type="InterPro" id="IPR008969">
    <property type="entry name" value="CarboxyPept-like_regulatory"/>
</dbReference>
<dbReference type="Gene3D" id="3.55.50.30">
    <property type="match status" value="1"/>
</dbReference>
<dbReference type="InterPro" id="IPR039426">
    <property type="entry name" value="TonB-dep_rcpt-like"/>
</dbReference>
<evidence type="ECO:0000256" key="5">
    <source>
        <dbReference type="ARBA" id="ARBA00022692"/>
    </source>
</evidence>
<sequence length="1097" mass="121182">MKLTMIFMLAALLQVSAAGYSQQINLSYTNVPLEKALNEVKKQSGYNFLYNVQMLKEAKPVNLRLKNASLIEALEQCFEGQPLTYTVNQKTVVVKRKPVAEATVAVPPTTIKGKVVDAKGEGMPGVTINLKGTTVATASAGDGSFSLQVPEGTGTLVFTFIGFQTKEVAFNGPSDLNIQLQEDNQALKEVVVVGYGQQEREDVTSAISSFKPDEQNSRPVLGPDQLIQGRMPGVNVSSGSGSPGSSTRVSIRGIGSLSASNEPLYVIDGIPVVPHNAALFNLGENMNPLSQLNPNDIESIEVLKDAASSAIYGSRATNGVIIITTKSGKQGKSNLNFDYYTGIQDVPNRHKMKMAGSDLYLEVINEGIDNYNQQFGYKLGDANYMLRKENPYPGMPDTDWFDLVTRTARTSSYNLSFSGGTEKTKVFVSGNYLDQEGTIISSEFKKYTGKVNLSHKLFNWLEVGTNSNLSYTHNSRVPGSNSGATVMARSIPQRPFDRPYKPNGEYYVGGTEDLLYHNPLHILNEEDADIENYRYLGTFFANLNLAKGLDFKTSLGLDQIYTVDKVYYNEDHPYGTGVGRLIDSRRMISNLLVENTLSYNKQFGELSFSALAGQSYQKTSNSGINIDGRGFPSTSFDVLSVAAEITEAGTSLTESALASYFGRTSFSYKDKYLLSLTFRADGSSKFAPENRFGYFPSVSAGWHISREEFFPVELMDLKLRASYGSTGNQDGISSYAYQAQMSGGRNYGYQSGIGVSTNGNRDLTWESADQFDVGVDMGFQRGKYTLTADYFVKNTNNLLYSRPTQATSGFTSITSNIGSMRNWGWEFMVGTNQAFGELTWSSDFNISFIKNKLTSLLGDEALLIGANRTLKVGEEVGSFCLYKMLGIYQTNEEIPEAFFKQGIRAGDVKYDDINNDGLINADDRQIVGTSNPNFFGGWNNTFQYKNFDLSVFLNYSQGADVYFSGRITVERLANNFFGIREEVAKERWTGPGTSNTTPRAIYGTGWNTQNSTRFLEDGSFLRLRSVILGYTLPTSFTSKIKLSRVRVYAQADNLFLWTNYSGMDPEVTSNFDPQFMGEDNLILPQLRTVNVGVNLRF</sequence>
<evidence type="ECO:0000256" key="7">
    <source>
        <dbReference type="ARBA" id="ARBA00023077"/>
    </source>
</evidence>
<evidence type="ECO:0000256" key="2">
    <source>
        <dbReference type="ARBA" id="ARBA00022448"/>
    </source>
</evidence>
<dbReference type="NCBIfam" id="TIGR04056">
    <property type="entry name" value="OMP_RagA_SusC"/>
    <property type="match status" value="1"/>
</dbReference>
<name>A0ABR6VQI0_9BACT</name>
<evidence type="ECO:0000256" key="11">
    <source>
        <dbReference type="RuleBase" id="RU003357"/>
    </source>
</evidence>